<proteinExistence type="predicted"/>
<dbReference type="Gene3D" id="1.10.443.10">
    <property type="entry name" value="Intergrase catalytic core"/>
    <property type="match status" value="1"/>
</dbReference>
<dbReference type="GO" id="GO:0015074">
    <property type="term" value="P:DNA integration"/>
    <property type="evidence" value="ECO:0007669"/>
    <property type="project" value="InterPro"/>
</dbReference>
<evidence type="ECO:0000256" key="1">
    <source>
        <dbReference type="ARBA" id="ARBA00023172"/>
    </source>
</evidence>
<dbReference type="InterPro" id="IPR011010">
    <property type="entry name" value="DNA_brk_join_enz"/>
</dbReference>
<dbReference type="PROSITE" id="PS51898">
    <property type="entry name" value="TYR_RECOMBINASE"/>
    <property type="match status" value="1"/>
</dbReference>
<dbReference type="InterPro" id="IPR002104">
    <property type="entry name" value="Integrase_catalytic"/>
</dbReference>
<dbReference type="PANTHER" id="PTHR30349:SF87">
    <property type="entry name" value="TRANSPOSASE A"/>
    <property type="match status" value="1"/>
</dbReference>
<dbReference type="InterPro" id="IPR050090">
    <property type="entry name" value="Tyrosine_recombinase_XerCD"/>
</dbReference>
<dbReference type="EMBL" id="FNFT01000003">
    <property type="protein sequence ID" value="SDK08141.1"/>
    <property type="molecule type" value="Genomic_DNA"/>
</dbReference>
<dbReference type="GO" id="GO:0003677">
    <property type="term" value="F:DNA binding"/>
    <property type="evidence" value="ECO:0007669"/>
    <property type="project" value="InterPro"/>
</dbReference>
<keyword evidence="1" id="KW-0233">DNA recombination</keyword>
<dbReference type="AlphaFoldDB" id="A0A1G8YZD1"/>
<dbReference type="Proteomes" id="UP000326500">
    <property type="component" value="Unassembled WGS sequence"/>
</dbReference>
<dbReference type="PANTHER" id="PTHR30349">
    <property type="entry name" value="PHAGE INTEGRASE-RELATED"/>
    <property type="match status" value="1"/>
</dbReference>
<evidence type="ECO:0000313" key="3">
    <source>
        <dbReference type="EMBL" id="SDK08141.1"/>
    </source>
</evidence>
<feature type="domain" description="Tyr recombinase" evidence="2">
    <location>
        <begin position="151"/>
        <end position="328"/>
    </location>
</feature>
<name>A0A1G8YZD1_9EURY</name>
<dbReference type="InterPro" id="IPR013762">
    <property type="entry name" value="Integrase-like_cat_sf"/>
</dbReference>
<reference evidence="3 4" key="1">
    <citation type="submission" date="2016-10" db="EMBL/GenBank/DDBJ databases">
        <authorList>
            <person name="Varghese N."/>
            <person name="Submissions S."/>
        </authorList>
    </citation>
    <scope>NUCLEOTIDE SEQUENCE [LARGE SCALE GENOMIC DNA]</scope>
    <source>
        <strain evidence="3 4">DSM 2373</strain>
    </source>
</reference>
<evidence type="ECO:0000313" key="4">
    <source>
        <dbReference type="Proteomes" id="UP000326500"/>
    </source>
</evidence>
<accession>A0A1G8YZD1</accession>
<dbReference type="SUPFAM" id="SSF56349">
    <property type="entry name" value="DNA breaking-rejoining enzymes"/>
    <property type="match status" value="1"/>
</dbReference>
<dbReference type="STRING" id="2200.GCA_001571405_00012"/>
<dbReference type="GO" id="GO:0006310">
    <property type="term" value="P:DNA recombination"/>
    <property type="evidence" value="ECO:0007669"/>
    <property type="project" value="UniProtKB-KW"/>
</dbReference>
<dbReference type="Pfam" id="PF00589">
    <property type="entry name" value="Phage_integrase"/>
    <property type="match status" value="1"/>
</dbReference>
<sequence>MVGRISSLMGNERFHHSPEEYFEYAEKSLTAAVEDGRITPEDAGLIREYVAESSSGLSPGRQYKTAYTLIAVRRYLPPFLETKKTDLLGGINRMRFAKKDNGKPYKKNTIADYVRFTKRFYLWLVKRGYVDIPADIIKEIKNPQYDTQTKNEDDILTGEEVSQLIDAAKSIKYKALIGVMYEAGLRSGEVASLKWKDVTFHEWGAKVRTAEKTGRLRTIPIITYREYLAKWKTSYPGDPTGDNYVFLTSRGEPMQYRGLAKAISNFAKAAGIKKKITLHTFRHSRITHALRGGMQETLAKKAFWGNQTTKMINTYSHLVDEDVDNAFAALAGVELPDSDRTNESPEPVQCPNCHLVMPPGSRFCGRCGLTLTVEAAETVNTVIKAAEAVVANPNDPEALTILLEARARMAMKNGGGT</sequence>
<keyword evidence="4" id="KW-1185">Reference proteome</keyword>
<evidence type="ECO:0000259" key="2">
    <source>
        <dbReference type="PROSITE" id="PS51898"/>
    </source>
</evidence>
<gene>
    <name evidence="3" type="ORF">SAMN04488571_103283</name>
</gene>
<dbReference type="CDD" id="cd00397">
    <property type="entry name" value="DNA_BRE_C"/>
    <property type="match status" value="1"/>
</dbReference>
<organism evidence="3 4">
    <name type="scientific">Methanoculleus thermophilus</name>
    <dbReference type="NCBI Taxonomy" id="2200"/>
    <lineage>
        <taxon>Archaea</taxon>
        <taxon>Methanobacteriati</taxon>
        <taxon>Methanobacteriota</taxon>
        <taxon>Stenosarchaea group</taxon>
        <taxon>Methanomicrobia</taxon>
        <taxon>Methanomicrobiales</taxon>
        <taxon>Methanomicrobiaceae</taxon>
        <taxon>Methanoculleus</taxon>
    </lineage>
</organism>
<protein>
    <submittedName>
        <fullName evidence="3">Site-specific recombinase XerD</fullName>
    </submittedName>
</protein>